<dbReference type="Gene3D" id="3.40.50.150">
    <property type="entry name" value="Vaccinia Virus protein VP39"/>
    <property type="match status" value="1"/>
</dbReference>
<evidence type="ECO:0000313" key="1">
    <source>
        <dbReference type="EMBL" id="GAI51891.1"/>
    </source>
</evidence>
<accession>X1QAQ1</accession>
<reference evidence="1" key="1">
    <citation type="journal article" date="2014" name="Front. Microbiol.">
        <title>High frequency of phylogenetically diverse reductive dehalogenase-homologous genes in deep subseafloor sedimentary metagenomes.</title>
        <authorList>
            <person name="Kawai M."/>
            <person name="Futagami T."/>
            <person name="Toyoda A."/>
            <person name="Takaki Y."/>
            <person name="Nishi S."/>
            <person name="Hori S."/>
            <person name="Arai W."/>
            <person name="Tsubouchi T."/>
            <person name="Morono Y."/>
            <person name="Uchiyama I."/>
            <person name="Ito T."/>
            <person name="Fujiyama A."/>
            <person name="Inagaki F."/>
            <person name="Takami H."/>
        </authorList>
    </citation>
    <scope>NUCLEOTIDE SEQUENCE</scope>
    <source>
        <strain evidence="1">Expedition CK06-06</strain>
    </source>
</reference>
<gene>
    <name evidence="1" type="ORF">S06H3_62860</name>
</gene>
<sequence>DINPAAIGLALENLKFSPPKALYEVYTINEPEVSEGDARDLSDISSNSIDLICAHPPYAGIINYSSNVLSYVYLVTFAEGKRIGKERIRSSR</sequence>
<dbReference type="AlphaFoldDB" id="X1QAQ1"/>
<name>X1QAQ1_9ZZZZ</name>
<dbReference type="EMBL" id="BARV01041560">
    <property type="protein sequence ID" value="GAI51891.1"/>
    <property type="molecule type" value="Genomic_DNA"/>
</dbReference>
<feature type="non-terminal residue" evidence="1">
    <location>
        <position position="1"/>
    </location>
</feature>
<dbReference type="SUPFAM" id="SSF53335">
    <property type="entry name" value="S-adenosyl-L-methionine-dependent methyltransferases"/>
    <property type="match status" value="1"/>
</dbReference>
<organism evidence="1">
    <name type="scientific">marine sediment metagenome</name>
    <dbReference type="NCBI Taxonomy" id="412755"/>
    <lineage>
        <taxon>unclassified sequences</taxon>
        <taxon>metagenomes</taxon>
        <taxon>ecological metagenomes</taxon>
    </lineage>
</organism>
<proteinExistence type="predicted"/>
<dbReference type="InterPro" id="IPR029063">
    <property type="entry name" value="SAM-dependent_MTases_sf"/>
</dbReference>
<comment type="caution">
    <text evidence="1">The sequence shown here is derived from an EMBL/GenBank/DDBJ whole genome shotgun (WGS) entry which is preliminary data.</text>
</comment>
<protein>
    <submittedName>
        <fullName evidence="1">Uncharacterized protein</fullName>
    </submittedName>
</protein>